<evidence type="ECO:0000256" key="1">
    <source>
        <dbReference type="ARBA" id="ARBA00004141"/>
    </source>
</evidence>
<feature type="transmembrane region" description="Helical" evidence="7">
    <location>
        <begin position="360"/>
        <end position="387"/>
    </location>
</feature>
<feature type="transmembrane region" description="Helical" evidence="7">
    <location>
        <begin position="152"/>
        <end position="174"/>
    </location>
</feature>
<evidence type="ECO:0000313" key="9">
    <source>
        <dbReference type="EMBL" id="KAJ5114093.1"/>
    </source>
</evidence>
<evidence type="ECO:0000256" key="4">
    <source>
        <dbReference type="ARBA" id="ARBA00022989"/>
    </source>
</evidence>
<reference evidence="9" key="1">
    <citation type="submission" date="2022-11" db="EMBL/GenBank/DDBJ databases">
        <authorList>
            <person name="Petersen C."/>
        </authorList>
    </citation>
    <scope>NUCLEOTIDE SEQUENCE</scope>
    <source>
        <strain evidence="9">IBT 30069</strain>
    </source>
</reference>
<feature type="transmembrane region" description="Helical" evidence="7">
    <location>
        <begin position="180"/>
        <end position="199"/>
    </location>
</feature>
<dbReference type="PANTHER" id="PTHR23506">
    <property type="entry name" value="GH10249P"/>
    <property type="match status" value="1"/>
</dbReference>
<evidence type="ECO:0000313" key="10">
    <source>
        <dbReference type="Proteomes" id="UP001149165"/>
    </source>
</evidence>
<dbReference type="OrthoDB" id="5086884at2759"/>
<feature type="transmembrane region" description="Helical" evidence="7">
    <location>
        <begin position="263"/>
        <end position="284"/>
    </location>
</feature>
<evidence type="ECO:0000256" key="3">
    <source>
        <dbReference type="ARBA" id="ARBA00022692"/>
    </source>
</evidence>
<keyword evidence="5 7" id="KW-0472">Membrane</keyword>
<feature type="transmembrane region" description="Helical" evidence="7">
    <location>
        <begin position="296"/>
        <end position="315"/>
    </location>
</feature>
<evidence type="ECO:0000256" key="2">
    <source>
        <dbReference type="ARBA" id="ARBA00022448"/>
    </source>
</evidence>
<dbReference type="InterPro" id="IPR011701">
    <property type="entry name" value="MFS"/>
</dbReference>
<reference evidence="9" key="2">
    <citation type="journal article" date="2023" name="IMA Fungus">
        <title>Comparative genomic study of the Penicillium genus elucidates a diverse pangenome and 15 lateral gene transfer events.</title>
        <authorList>
            <person name="Petersen C."/>
            <person name="Sorensen T."/>
            <person name="Nielsen M.R."/>
            <person name="Sondergaard T.E."/>
            <person name="Sorensen J.L."/>
            <person name="Fitzpatrick D.A."/>
            <person name="Frisvad J.C."/>
            <person name="Nielsen K.L."/>
        </authorList>
    </citation>
    <scope>NUCLEOTIDE SEQUENCE</scope>
    <source>
        <strain evidence="9">IBT 30069</strain>
    </source>
</reference>
<keyword evidence="2" id="KW-0813">Transport</keyword>
<comment type="caution">
    <text evidence="9">The sequence shown here is derived from an EMBL/GenBank/DDBJ whole genome shotgun (WGS) entry which is preliminary data.</text>
</comment>
<evidence type="ECO:0000259" key="8">
    <source>
        <dbReference type="PROSITE" id="PS50850"/>
    </source>
</evidence>
<dbReference type="InterPro" id="IPR036259">
    <property type="entry name" value="MFS_trans_sf"/>
</dbReference>
<feature type="transmembrane region" description="Helical" evidence="7">
    <location>
        <begin position="435"/>
        <end position="457"/>
    </location>
</feature>
<keyword evidence="3 7" id="KW-0812">Transmembrane</keyword>
<name>A0A9W9G920_9EURO</name>
<dbReference type="AlphaFoldDB" id="A0A9W9G920"/>
<dbReference type="GO" id="GO:0016020">
    <property type="term" value="C:membrane"/>
    <property type="evidence" value="ECO:0007669"/>
    <property type="project" value="UniProtKB-SubCell"/>
</dbReference>
<dbReference type="EMBL" id="JAPQKH010000002">
    <property type="protein sequence ID" value="KAJ5114093.1"/>
    <property type="molecule type" value="Genomic_DNA"/>
</dbReference>
<feature type="compositionally biased region" description="Low complexity" evidence="6">
    <location>
        <begin position="220"/>
        <end position="231"/>
    </location>
</feature>
<dbReference type="Pfam" id="PF07690">
    <property type="entry name" value="MFS_1"/>
    <property type="match status" value="1"/>
</dbReference>
<dbReference type="InterPro" id="IPR050930">
    <property type="entry name" value="MFS_Vesicular_Transporter"/>
</dbReference>
<proteinExistence type="predicted"/>
<keyword evidence="4 7" id="KW-1133">Transmembrane helix</keyword>
<protein>
    <recommendedName>
        <fullName evidence="8">Major facilitator superfamily (MFS) profile domain-containing protein</fullName>
    </recommendedName>
</protein>
<dbReference type="PROSITE" id="PS50850">
    <property type="entry name" value="MFS"/>
    <property type="match status" value="1"/>
</dbReference>
<feature type="region of interest" description="Disordered" evidence="6">
    <location>
        <begin position="210"/>
        <end position="242"/>
    </location>
</feature>
<dbReference type="InterPro" id="IPR020846">
    <property type="entry name" value="MFS_dom"/>
</dbReference>
<feature type="transmembrane region" description="Helical" evidence="7">
    <location>
        <begin position="20"/>
        <end position="43"/>
    </location>
</feature>
<evidence type="ECO:0000256" key="7">
    <source>
        <dbReference type="SAM" id="Phobius"/>
    </source>
</evidence>
<accession>A0A9W9G920</accession>
<feature type="transmembrane region" description="Helical" evidence="7">
    <location>
        <begin position="327"/>
        <end position="348"/>
    </location>
</feature>
<dbReference type="PANTHER" id="PTHR23506:SF35">
    <property type="entry name" value="MAJOR FACILITATOR SUPERFAMILY (MFS) PROFILE DOMAIN-CONTAINING PROTEIN-RELATED"/>
    <property type="match status" value="1"/>
</dbReference>
<keyword evidence="10" id="KW-1185">Reference proteome</keyword>
<evidence type="ECO:0000256" key="5">
    <source>
        <dbReference type="ARBA" id="ARBA00023136"/>
    </source>
</evidence>
<evidence type="ECO:0000256" key="6">
    <source>
        <dbReference type="SAM" id="MobiDB-lite"/>
    </source>
</evidence>
<dbReference type="Proteomes" id="UP001149165">
    <property type="component" value="Unassembled WGS sequence"/>
</dbReference>
<gene>
    <name evidence="9" type="ORF">N7456_002627</name>
</gene>
<dbReference type="SUPFAM" id="SSF103473">
    <property type="entry name" value="MFS general substrate transporter"/>
    <property type="match status" value="1"/>
</dbReference>
<dbReference type="Gene3D" id="1.20.1250.20">
    <property type="entry name" value="MFS general substrate transporter like domains"/>
    <property type="match status" value="2"/>
</dbReference>
<comment type="subcellular location">
    <subcellularLocation>
        <location evidence="1">Membrane</location>
        <topology evidence="1">Multi-pass membrane protein</topology>
    </subcellularLocation>
</comment>
<feature type="domain" description="Major facilitator superfamily (MFS) profile" evidence="8">
    <location>
        <begin position="21"/>
        <end position="461"/>
    </location>
</feature>
<feature type="transmembrane region" description="Helical" evidence="7">
    <location>
        <begin position="93"/>
        <end position="119"/>
    </location>
</feature>
<dbReference type="GO" id="GO:0022857">
    <property type="term" value="F:transmembrane transporter activity"/>
    <property type="evidence" value="ECO:0007669"/>
    <property type="project" value="InterPro"/>
</dbReference>
<dbReference type="CDD" id="cd17325">
    <property type="entry name" value="MFS_MdtG_SLC18_like"/>
    <property type="match status" value="1"/>
</dbReference>
<organism evidence="9 10">
    <name type="scientific">Penicillium angulare</name>
    <dbReference type="NCBI Taxonomy" id="116970"/>
    <lineage>
        <taxon>Eukaryota</taxon>
        <taxon>Fungi</taxon>
        <taxon>Dikarya</taxon>
        <taxon>Ascomycota</taxon>
        <taxon>Pezizomycotina</taxon>
        <taxon>Eurotiomycetes</taxon>
        <taxon>Eurotiomycetidae</taxon>
        <taxon>Eurotiales</taxon>
        <taxon>Aspergillaceae</taxon>
        <taxon>Penicillium</taxon>
    </lineage>
</organism>
<feature type="transmembrane region" description="Helical" evidence="7">
    <location>
        <begin position="408"/>
        <end position="429"/>
    </location>
</feature>
<sequence length="461" mass="49232">METPSSEPIWGYRWRSSTWFIVTAMATALFTDTFLASFIVPILPYMLEGRIGLDPSRTQSMTSWLLAQNAAVSVIIRIPLAHFADKSPSKRKWFIWALVIAIVSTLATAAGTSLPLLFISRTVQSFASSIMWVVGFTTVANTVPIEHTAKSYAAISMAVSLGFSTGPMLAGVLLQLAGYWAAWSSALVVLLIDVAFRLLMLEKNIPGQKENTKGDTVTKSSSPSERSPLLSTHSDEPETYTEAAPEPNFYKCIFSKSNFTGGVYANFIAGLVVSIFNATVPLHVRDTFGWGGMQSGLIFAALQAPRLVFSPFVGWLKDRVGTRSPTVVGFILLTPAMWALGIPGSSQFPSSINADWGTGLYIAAMIYIGIHATLLNGAGTIEATFAVRELQDEYPGAFGPGGGKSRAIAIAGIALTVGTCVGPVVGGALNDSCGYYVMNCVAAGICFVSAVVAYFTLHSRV</sequence>
<feature type="transmembrane region" description="Helical" evidence="7">
    <location>
        <begin position="63"/>
        <end position="81"/>
    </location>
</feature>
<feature type="transmembrane region" description="Helical" evidence="7">
    <location>
        <begin position="125"/>
        <end position="145"/>
    </location>
</feature>